<proteinExistence type="predicted"/>
<keyword evidence="3" id="KW-1185">Reference proteome</keyword>
<dbReference type="AlphaFoldDB" id="A0A0G3H015"/>
<dbReference type="OrthoDB" id="4775239at2"/>
<feature type="transmembrane region" description="Helical" evidence="1">
    <location>
        <begin position="56"/>
        <end position="78"/>
    </location>
</feature>
<evidence type="ECO:0000256" key="1">
    <source>
        <dbReference type="SAM" id="Phobius"/>
    </source>
</evidence>
<dbReference type="EMBL" id="CP011542">
    <property type="protein sequence ID" value="AKK05143.1"/>
    <property type="molecule type" value="Genomic_DNA"/>
</dbReference>
<keyword evidence="1" id="KW-1133">Transmembrane helix</keyword>
<accession>A0A0G3H015</accession>
<keyword evidence="1" id="KW-0812">Transmembrane</keyword>
<dbReference type="PATRIC" id="fig|571915.4.peg.853"/>
<name>A0A0G3H015_9CORY</name>
<dbReference type="KEGG" id="cmv:CMUST_03995"/>
<keyword evidence="1" id="KW-0472">Membrane</keyword>
<sequence>MSTSSPRPPGPVLWAAIIAAIQSLIGLGYAALLIVREASGYTDPSIVYESDNANTAVGYGTAVFFIIIFGAVLTGAIFMARAKKWGRGPVIMLEILLLLISYYMFSAGQTLMGLATALSALIALGMLFSPRAVHWAATHY</sequence>
<evidence type="ECO:0000313" key="3">
    <source>
        <dbReference type="Proteomes" id="UP000035199"/>
    </source>
</evidence>
<feature type="transmembrane region" description="Helical" evidence="1">
    <location>
        <begin position="85"/>
        <end position="105"/>
    </location>
</feature>
<feature type="transmembrane region" description="Helical" evidence="1">
    <location>
        <begin position="111"/>
        <end position="129"/>
    </location>
</feature>
<dbReference type="Proteomes" id="UP000035199">
    <property type="component" value="Chromosome"/>
</dbReference>
<feature type="transmembrane region" description="Helical" evidence="1">
    <location>
        <begin position="12"/>
        <end position="36"/>
    </location>
</feature>
<gene>
    <name evidence="2" type="ORF">CMUST_03995</name>
</gene>
<protein>
    <submittedName>
        <fullName evidence="2">Uncharacterized protein</fullName>
    </submittedName>
</protein>
<dbReference type="STRING" id="571915.CMUST_03995"/>
<organism evidence="2 3">
    <name type="scientific">Corynebacterium mustelae</name>
    <dbReference type="NCBI Taxonomy" id="571915"/>
    <lineage>
        <taxon>Bacteria</taxon>
        <taxon>Bacillati</taxon>
        <taxon>Actinomycetota</taxon>
        <taxon>Actinomycetes</taxon>
        <taxon>Mycobacteriales</taxon>
        <taxon>Corynebacteriaceae</taxon>
        <taxon>Corynebacterium</taxon>
    </lineage>
</organism>
<evidence type="ECO:0000313" key="2">
    <source>
        <dbReference type="EMBL" id="AKK05143.1"/>
    </source>
</evidence>
<reference evidence="3" key="2">
    <citation type="submission" date="2015-05" db="EMBL/GenBank/DDBJ databases">
        <title>Complete genome sequence of Corynebacterium mustelae DSM 45274, isolated from various tissues of a male ferret with lethal sepsis.</title>
        <authorList>
            <person name="Ruckert C."/>
            <person name="Albersmeier A."/>
            <person name="Winkler A."/>
            <person name="Tauch A."/>
        </authorList>
    </citation>
    <scope>NUCLEOTIDE SEQUENCE [LARGE SCALE GENOMIC DNA]</scope>
    <source>
        <strain evidence="3">DSM 45274</strain>
    </source>
</reference>
<dbReference type="RefSeq" id="WP_047261414.1">
    <property type="nucleotide sequence ID" value="NZ_CP011542.1"/>
</dbReference>
<reference evidence="2 3" key="1">
    <citation type="journal article" date="2015" name="Genome Announc.">
        <title>Complete Genome Sequence of the Type Strain Corynebacterium mustelae DSM 45274, Isolated from Various Tissues of a Male Ferret with Lethal Sepsis.</title>
        <authorList>
            <person name="Ruckert C."/>
            <person name="Eimer J."/>
            <person name="Winkler A."/>
            <person name="Tauch A."/>
        </authorList>
    </citation>
    <scope>NUCLEOTIDE SEQUENCE [LARGE SCALE GENOMIC DNA]</scope>
    <source>
        <strain evidence="2 3">DSM 45274</strain>
    </source>
</reference>